<evidence type="ECO:0000313" key="1">
    <source>
        <dbReference type="EMBL" id="GAA1126735.1"/>
    </source>
</evidence>
<gene>
    <name evidence="1" type="ORF">GCM10009663_76170</name>
</gene>
<organism evidence="1 2">
    <name type="scientific">Kitasatospora arboriphila</name>
    <dbReference type="NCBI Taxonomy" id="258052"/>
    <lineage>
        <taxon>Bacteria</taxon>
        <taxon>Bacillati</taxon>
        <taxon>Actinomycetota</taxon>
        <taxon>Actinomycetes</taxon>
        <taxon>Kitasatosporales</taxon>
        <taxon>Streptomycetaceae</taxon>
        <taxon>Kitasatospora</taxon>
    </lineage>
</organism>
<name>A0ABP4ER33_9ACTN</name>
<evidence type="ECO:0008006" key="3">
    <source>
        <dbReference type="Google" id="ProtNLM"/>
    </source>
</evidence>
<comment type="caution">
    <text evidence="1">The sequence shown here is derived from an EMBL/GenBank/DDBJ whole genome shotgun (WGS) entry which is preliminary data.</text>
</comment>
<protein>
    <recommendedName>
        <fullName evidence="3">TetR/AcrR family transcriptional regulator</fullName>
    </recommendedName>
</protein>
<proteinExistence type="predicted"/>
<reference evidence="2" key="1">
    <citation type="journal article" date="2019" name="Int. J. Syst. Evol. Microbiol.">
        <title>The Global Catalogue of Microorganisms (GCM) 10K type strain sequencing project: providing services to taxonomists for standard genome sequencing and annotation.</title>
        <authorList>
            <consortium name="The Broad Institute Genomics Platform"/>
            <consortium name="The Broad Institute Genome Sequencing Center for Infectious Disease"/>
            <person name="Wu L."/>
            <person name="Ma J."/>
        </authorList>
    </citation>
    <scope>NUCLEOTIDE SEQUENCE [LARGE SCALE GENOMIC DNA]</scope>
    <source>
        <strain evidence="2">JCM 13002</strain>
    </source>
</reference>
<sequence length="261" mass="28948">MDALTRLRNPATQRTDPKTQWLLEAGLAAISTSFKEKRTPAALPLNVVWPTQERVIACYREQRGDPKATRGLLDHRWRTMSDYYFDLLAWALHPGHYASHRGMAQDAARHVVGAGDLSVVARGIALAELADVFASPIFRMKLLICVMEPVAPAFHHALARYYGAATEWWSEAYRAILLAAGLELRSEIRMETFAALMSAMEEGLALRYVACPEEFDHDIEKLAHSLALGALALINGATAEPGDATTLAEYLQRRFGRGDQS</sequence>
<keyword evidence="2" id="KW-1185">Reference proteome</keyword>
<dbReference type="Proteomes" id="UP001499987">
    <property type="component" value="Unassembled WGS sequence"/>
</dbReference>
<accession>A0ABP4ER33</accession>
<dbReference type="EMBL" id="BAAALD010000164">
    <property type="protein sequence ID" value="GAA1126735.1"/>
    <property type="molecule type" value="Genomic_DNA"/>
</dbReference>
<evidence type="ECO:0000313" key="2">
    <source>
        <dbReference type="Proteomes" id="UP001499987"/>
    </source>
</evidence>